<evidence type="ECO:0000313" key="1">
    <source>
        <dbReference type="EMBL" id="GAN82147.1"/>
    </source>
</evidence>
<dbReference type="AlphaFoldDB" id="A0A0D6PKG3"/>
<keyword evidence="2" id="KW-1185">Reference proteome</keyword>
<sequence length="49" mass="5536">MTAAPGKGGATDWLAFIVARMVPFWRPVRWIKDWPFVKAAFGHCFALLT</sequence>
<dbReference type="Proteomes" id="UP000032668">
    <property type="component" value="Unassembled WGS sequence"/>
</dbReference>
<evidence type="ECO:0000313" key="2">
    <source>
        <dbReference type="Proteomes" id="UP000032668"/>
    </source>
</evidence>
<reference evidence="1 2" key="1">
    <citation type="submission" date="2012-11" db="EMBL/GenBank/DDBJ databases">
        <title>Whole genome sequence of Acidocella aminolytica 101 = DSM 11237.</title>
        <authorList>
            <person name="Azuma Y."/>
            <person name="Higashiura N."/>
            <person name="Hirakawa H."/>
            <person name="Matsushita K."/>
        </authorList>
    </citation>
    <scope>NUCLEOTIDE SEQUENCE [LARGE SCALE GENOMIC DNA]</scope>
    <source>
        <strain evidence="2">101 / DSM 11237</strain>
    </source>
</reference>
<organism evidence="1 2">
    <name type="scientific">Acidocella aminolytica 101 = DSM 11237</name>
    <dbReference type="NCBI Taxonomy" id="1120923"/>
    <lineage>
        <taxon>Bacteria</taxon>
        <taxon>Pseudomonadati</taxon>
        <taxon>Pseudomonadota</taxon>
        <taxon>Alphaproteobacteria</taxon>
        <taxon>Acetobacterales</taxon>
        <taxon>Acidocellaceae</taxon>
        <taxon>Acidocella</taxon>
    </lineage>
</organism>
<comment type="caution">
    <text evidence="1">The sequence shown here is derived from an EMBL/GenBank/DDBJ whole genome shotgun (WGS) entry which is preliminary data.</text>
</comment>
<dbReference type="RefSeq" id="WP_158320198.1">
    <property type="nucleotide sequence ID" value="NZ_BANC01000164.1"/>
</dbReference>
<proteinExistence type="predicted"/>
<protein>
    <submittedName>
        <fullName evidence="1">Uncharacterized protein</fullName>
    </submittedName>
</protein>
<accession>A0A0D6PKG3</accession>
<name>A0A0D6PKG3_9PROT</name>
<gene>
    <name evidence="1" type="ORF">Aam_167_005</name>
</gene>
<dbReference type="EMBL" id="BANC01000164">
    <property type="protein sequence ID" value="GAN82147.1"/>
    <property type="molecule type" value="Genomic_DNA"/>
</dbReference>